<sequence length="634" mass="70667">MLWNAGHNTCRESSHFSKSFPDNKLSRQQAFKTTVTMKLYYAISLMAVFAQASAARRPSFHSDLSEWKACSDFDSTSSANPTNSKAECAVYSAPLCYRGICKAPKHVKPTIDVFVKRIPAVRNPKSASNFWVLFGVDSASSADTEFLLSEIHSQLSGKVNVYAMDQRGIGRSTKLNCVEMPLTSDWVSSGSSFNVSHVPACAHALEKKYGSLSSFSITSAAKDVATFISDFSNGMNTIVSGMRYGTIVAERLIHLNPREVTGYFLDSIFTTSGAPQDKTLYTSAWNTNYGKVGDAFMALCKTDSKCSKHFVRNSLQATLQDLITKFDENPKSKCVALMSKLYSDQSSDPASYVLRQTLGNLLLDVNLRTFISPLVYRLNRCEAKDIDVLKHVFKLIKETNVQLKDGDAPFIFLYYIVRFSEMWERPTPSIKEMKMRYTNARMTNNPDEGRYDVPLYCAFSKEESAVCDKLDVGNYVGNGLVYAADRYWNTSAKIPPQASVLMLNSKLDPEAPQKFAKHLLKELDGDKKELITFEYSVNMATMFTPLGQSGETCGMKILVSYVTNDGDLERVDKSCVDEMPAFSMTPLLDYQHYFLSTKDAYDGVYDKSLYASVTGPTSSTSSAGQVLQRDEHQD</sequence>
<accession>A0A3M6VQ20</accession>
<dbReference type="VEuPathDB" id="FungiDB:DD237_008537"/>
<evidence type="ECO:0000313" key="4">
    <source>
        <dbReference type="Proteomes" id="UP000282087"/>
    </source>
</evidence>
<dbReference type="SUPFAM" id="SSF53474">
    <property type="entry name" value="alpha/beta-Hydrolases"/>
    <property type="match status" value="1"/>
</dbReference>
<feature type="compositionally biased region" description="Polar residues" evidence="2">
    <location>
        <begin position="614"/>
        <end position="625"/>
    </location>
</feature>
<comment type="similarity">
    <text evidence="1">Belongs to the AB hydrolase superfamily.</text>
</comment>
<evidence type="ECO:0000313" key="3">
    <source>
        <dbReference type="EMBL" id="RMX69015.1"/>
    </source>
</evidence>
<evidence type="ECO:0008006" key="5">
    <source>
        <dbReference type="Google" id="ProtNLM"/>
    </source>
</evidence>
<dbReference type="AlphaFoldDB" id="A0A3M6VQ20"/>
<evidence type="ECO:0000256" key="2">
    <source>
        <dbReference type="SAM" id="MobiDB-lite"/>
    </source>
</evidence>
<keyword evidence="4" id="KW-1185">Reference proteome</keyword>
<organism evidence="3 4">
    <name type="scientific">Peronospora effusa</name>
    <dbReference type="NCBI Taxonomy" id="542832"/>
    <lineage>
        <taxon>Eukaryota</taxon>
        <taxon>Sar</taxon>
        <taxon>Stramenopiles</taxon>
        <taxon>Oomycota</taxon>
        <taxon>Peronosporomycetes</taxon>
        <taxon>Peronosporales</taxon>
        <taxon>Peronosporaceae</taxon>
        <taxon>Peronospora</taxon>
    </lineage>
</organism>
<name>A0A3M6VQ20_9STRA</name>
<dbReference type="EMBL" id="QLLG01000042">
    <property type="protein sequence ID" value="RMX69015.1"/>
    <property type="molecule type" value="Genomic_DNA"/>
</dbReference>
<reference evidence="3 4" key="1">
    <citation type="submission" date="2018-06" db="EMBL/GenBank/DDBJ databases">
        <title>Comparative genomics of downy mildews reveals potential adaptations to biotrophy.</title>
        <authorList>
            <person name="Fletcher K."/>
            <person name="Klosterman S.J."/>
            <person name="Derevnina L."/>
            <person name="Martin F."/>
            <person name="Koike S."/>
            <person name="Reyes Chin-Wo S."/>
            <person name="Mou B."/>
            <person name="Michelmore R."/>
        </authorList>
    </citation>
    <scope>NUCLEOTIDE SEQUENCE [LARGE SCALE GENOMIC DNA]</scope>
    <source>
        <strain evidence="3 4">R14</strain>
    </source>
</reference>
<dbReference type="Gene3D" id="3.40.50.1820">
    <property type="entry name" value="alpha/beta hydrolase"/>
    <property type="match status" value="1"/>
</dbReference>
<comment type="caution">
    <text evidence="3">The sequence shown here is derived from an EMBL/GenBank/DDBJ whole genome shotgun (WGS) entry which is preliminary data.</text>
</comment>
<gene>
    <name evidence="3" type="ORF">DD238_005216</name>
</gene>
<dbReference type="STRING" id="542832.A0A3M6VQ20"/>
<proteinExistence type="inferred from homology"/>
<dbReference type="InterPro" id="IPR029058">
    <property type="entry name" value="AB_hydrolase_fold"/>
</dbReference>
<evidence type="ECO:0000256" key="1">
    <source>
        <dbReference type="ARBA" id="ARBA00008645"/>
    </source>
</evidence>
<protein>
    <recommendedName>
        <fullName evidence="5">AB hydrolase-1 domain-containing protein</fullName>
    </recommendedName>
</protein>
<feature type="region of interest" description="Disordered" evidence="2">
    <location>
        <begin position="614"/>
        <end position="634"/>
    </location>
</feature>
<dbReference type="PANTHER" id="PTHR43039">
    <property type="entry name" value="ESTERASE-RELATED"/>
    <property type="match status" value="1"/>
</dbReference>
<dbReference type="Proteomes" id="UP000282087">
    <property type="component" value="Unassembled WGS sequence"/>
</dbReference>